<gene>
    <name evidence="14" type="ORF">EB796_015647</name>
</gene>
<evidence type="ECO:0000256" key="1">
    <source>
        <dbReference type="ARBA" id="ARBA00004236"/>
    </source>
</evidence>
<organism evidence="14 15">
    <name type="scientific">Bugula neritina</name>
    <name type="common">Brown bryozoan</name>
    <name type="synonym">Sertularia neritina</name>
    <dbReference type="NCBI Taxonomy" id="10212"/>
    <lineage>
        <taxon>Eukaryota</taxon>
        <taxon>Metazoa</taxon>
        <taxon>Spiralia</taxon>
        <taxon>Lophotrochozoa</taxon>
        <taxon>Bryozoa</taxon>
        <taxon>Gymnolaemata</taxon>
        <taxon>Cheilostomatida</taxon>
        <taxon>Flustrina</taxon>
        <taxon>Buguloidea</taxon>
        <taxon>Bugulidae</taxon>
        <taxon>Bugula</taxon>
    </lineage>
</organism>
<keyword evidence="11" id="KW-0206">Cytoskeleton</keyword>
<accession>A0A7J7JIW9</accession>
<dbReference type="EMBL" id="VXIV02002364">
    <property type="protein sequence ID" value="KAF6026045.1"/>
    <property type="molecule type" value="Genomic_DNA"/>
</dbReference>
<name>A0A7J7JIW9_BUGNE</name>
<evidence type="ECO:0000256" key="7">
    <source>
        <dbReference type="ARBA" id="ARBA00022737"/>
    </source>
</evidence>
<reference evidence="14" key="1">
    <citation type="submission" date="2020-06" db="EMBL/GenBank/DDBJ databases">
        <title>Draft genome of Bugula neritina, a colonial animal packing powerful symbionts and potential medicines.</title>
        <authorList>
            <person name="Rayko M."/>
        </authorList>
    </citation>
    <scope>NUCLEOTIDE SEQUENCE [LARGE SCALE GENOMIC DNA]</scope>
    <source>
        <strain evidence="14">Kwan_BN1</strain>
    </source>
</reference>
<evidence type="ECO:0000256" key="9">
    <source>
        <dbReference type="ARBA" id="ARBA00023069"/>
    </source>
</evidence>
<comment type="caution">
    <text evidence="14">The sequence shown here is derived from an EMBL/GenBank/DDBJ whole genome shotgun (WGS) entry which is preliminary data.</text>
</comment>
<keyword evidence="4" id="KW-1003">Cell membrane</keyword>
<comment type="subcellular location">
    <subcellularLocation>
        <location evidence="1">Cell membrane</location>
    </subcellularLocation>
    <subcellularLocation>
        <location evidence="2">Cytoplasm</location>
        <location evidence="2">Cytoskeleton</location>
        <location evidence="2">Cilium axoneme</location>
    </subcellularLocation>
</comment>
<evidence type="ECO:0000256" key="13">
    <source>
        <dbReference type="SAM" id="MobiDB-lite"/>
    </source>
</evidence>
<evidence type="ECO:0000256" key="3">
    <source>
        <dbReference type="ARBA" id="ARBA00006059"/>
    </source>
</evidence>
<evidence type="ECO:0000313" key="15">
    <source>
        <dbReference type="Proteomes" id="UP000593567"/>
    </source>
</evidence>
<proteinExistence type="inferred from homology"/>
<dbReference type="InterPro" id="IPR024511">
    <property type="entry name" value="Frtz"/>
</dbReference>
<sequence>MASLKSELHLWTLKTQLLISETGLGCHTYHDKNNSANLSSGSGFQSLAQEKQTYIESHCKTWTPSNKRPEKLRDHIKELEESLNGTSTIFTWWKSEDLIQVLLSNGTVYWISVDQSHGDITKVTKDTSLVGRITSTAICDAVFTSTFIALCSSDTSKLELVYFTKGSLSDNSHRKLSTLEPKIHSLELPGRPGRSLSRRIRVSPAEDTLLIYWPVASEEAWPWAPMSNEEERANLSIVSLVRGKPIILAYTKTESDPLLVEFSSPDGTRLQSVERSVNVKSARADLCVYELTQSHIHRTHHNTIPLPATLTGACWDNSKQNLVLSCENNSLVLYSDNLKNTITVKPEFHCDFIEWHPSGALLLAINQKGDVQVFDKSLDCLNITLEGVEFVPHIKLSNFFRLAPHVKRVSWCCHSNSQTGQGHSTRNSALITFDRVSQISTLFPGYKLLKVMSWDTEGEQCFQCLINIVNTLLRLPLNKLHEAKVTKTCLQVLLLEGRVEYSLKLAAGKYVRLFLRPAKALAEVVILEYRTHIGFLARRFFHHLVRYSRFDKAFLLAVDINARDLFMDIYYAALDQNQHRLAAAAKHKAKQCEEELMFSDSDSSVGEGEMLTDEDPYSGASSDESLVDSRERAEAIVSARVNGHPPPLPPRKLAYKVTPPIPPRATSNGIVSLHKTPSSGESTPPLPPRARQLASPPQNKQTQEECNGVYNQNHSAGSKYHQVTGCTLPSGYTFELGSDVSQRIIDDFNSMMVDEGMDYSHLPDLHPSSQSTEKKPVRVIHFGLV</sequence>
<keyword evidence="8" id="KW-0970">Cilium biogenesis/degradation</keyword>
<evidence type="ECO:0000256" key="10">
    <source>
        <dbReference type="ARBA" id="ARBA00023136"/>
    </source>
</evidence>
<dbReference type="GO" id="GO:0007399">
    <property type="term" value="P:nervous system development"/>
    <property type="evidence" value="ECO:0007669"/>
    <property type="project" value="TreeGrafter"/>
</dbReference>
<evidence type="ECO:0000313" key="14">
    <source>
        <dbReference type="EMBL" id="KAF6026045.1"/>
    </source>
</evidence>
<keyword evidence="6" id="KW-0853">WD repeat</keyword>
<dbReference type="InterPro" id="IPR036322">
    <property type="entry name" value="WD40_repeat_dom_sf"/>
</dbReference>
<dbReference type="GO" id="GO:0005886">
    <property type="term" value="C:plasma membrane"/>
    <property type="evidence" value="ECO:0007669"/>
    <property type="project" value="UniProtKB-SubCell"/>
</dbReference>
<dbReference type="PANTHER" id="PTHR13667">
    <property type="entry name" value="HOMOLOC-13"/>
    <property type="match status" value="1"/>
</dbReference>
<dbReference type="Pfam" id="PF11768">
    <property type="entry name" value="Frtz"/>
    <property type="match status" value="2"/>
</dbReference>
<evidence type="ECO:0000256" key="5">
    <source>
        <dbReference type="ARBA" id="ARBA00022490"/>
    </source>
</evidence>
<keyword evidence="12" id="KW-0966">Cell projection</keyword>
<feature type="compositionally biased region" description="Polar residues" evidence="13">
    <location>
        <begin position="665"/>
        <end position="682"/>
    </location>
</feature>
<feature type="compositionally biased region" description="Polar residues" evidence="13">
    <location>
        <begin position="695"/>
        <end position="704"/>
    </location>
</feature>
<dbReference type="Proteomes" id="UP000593567">
    <property type="component" value="Unassembled WGS sequence"/>
</dbReference>
<dbReference type="AlphaFoldDB" id="A0A7J7JIW9"/>
<dbReference type="OrthoDB" id="10013020at2759"/>
<feature type="region of interest" description="Disordered" evidence="13">
    <location>
        <begin position="662"/>
        <end position="704"/>
    </location>
</feature>
<evidence type="ECO:0000256" key="11">
    <source>
        <dbReference type="ARBA" id="ARBA00023212"/>
    </source>
</evidence>
<keyword evidence="5" id="KW-0963">Cytoplasm</keyword>
<evidence type="ECO:0000256" key="8">
    <source>
        <dbReference type="ARBA" id="ARBA00022794"/>
    </source>
</evidence>
<evidence type="ECO:0000256" key="4">
    <source>
        <dbReference type="ARBA" id="ARBA00022475"/>
    </source>
</evidence>
<dbReference type="PANTHER" id="PTHR13667:SF5">
    <property type="entry name" value="WD REPEAT-CONTAINING AND PLANAR CELL POLARITY EFFECTOR PROTEIN FRITZ HOMOLOG"/>
    <property type="match status" value="1"/>
</dbReference>
<comment type="similarity">
    <text evidence="3">Belongs to the WD repeat fritz family.</text>
</comment>
<keyword evidence="7" id="KW-0677">Repeat</keyword>
<evidence type="ECO:0000256" key="2">
    <source>
        <dbReference type="ARBA" id="ARBA00004430"/>
    </source>
</evidence>
<keyword evidence="9" id="KW-0969">Cilium</keyword>
<keyword evidence="10" id="KW-0472">Membrane</keyword>
<dbReference type="GO" id="GO:0044782">
    <property type="term" value="P:cilium organization"/>
    <property type="evidence" value="ECO:0007669"/>
    <property type="project" value="TreeGrafter"/>
</dbReference>
<dbReference type="GO" id="GO:0097541">
    <property type="term" value="C:axonemal basal plate"/>
    <property type="evidence" value="ECO:0007669"/>
    <property type="project" value="TreeGrafter"/>
</dbReference>
<keyword evidence="15" id="KW-1185">Reference proteome</keyword>
<evidence type="ECO:0000256" key="6">
    <source>
        <dbReference type="ARBA" id="ARBA00022574"/>
    </source>
</evidence>
<dbReference type="SUPFAM" id="SSF50978">
    <property type="entry name" value="WD40 repeat-like"/>
    <property type="match status" value="1"/>
</dbReference>
<protein>
    <submittedName>
        <fullName evidence="14">WDPCP</fullName>
    </submittedName>
</protein>
<evidence type="ECO:0000256" key="12">
    <source>
        <dbReference type="ARBA" id="ARBA00023273"/>
    </source>
</evidence>
<dbReference type="GO" id="GO:0045184">
    <property type="term" value="P:establishment of protein localization"/>
    <property type="evidence" value="ECO:0007669"/>
    <property type="project" value="TreeGrafter"/>
</dbReference>
<feature type="region of interest" description="Disordered" evidence="13">
    <location>
        <begin position="597"/>
        <end position="630"/>
    </location>
</feature>